<evidence type="ECO:0000313" key="3">
    <source>
        <dbReference type="Proteomes" id="UP000001396"/>
    </source>
</evidence>
<protein>
    <recommendedName>
        <fullName evidence="4">Transmembrane protein 135 N-terminal domain-containing protein</fullName>
    </recommendedName>
</protein>
<accession>D3BBH6</accession>
<keyword evidence="1" id="KW-0812">Transmembrane</keyword>
<evidence type="ECO:0000313" key="2">
    <source>
        <dbReference type="EMBL" id="EFA81009.1"/>
    </source>
</evidence>
<evidence type="ECO:0008006" key="4">
    <source>
        <dbReference type="Google" id="ProtNLM"/>
    </source>
</evidence>
<dbReference type="OMA" id="SCIRNTF"/>
<feature type="transmembrane region" description="Helical" evidence="1">
    <location>
        <begin position="166"/>
        <end position="185"/>
    </location>
</feature>
<dbReference type="Pfam" id="PF02466">
    <property type="entry name" value="Tim17"/>
    <property type="match status" value="1"/>
</dbReference>
<keyword evidence="1" id="KW-1133">Transmembrane helix</keyword>
<organism evidence="2 3">
    <name type="scientific">Heterostelium pallidum (strain ATCC 26659 / Pp 5 / PN500)</name>
    <name type="common">Cellular slime mold</name>
    <name type="synonym">Polysphondylium pallidum</name>
    <dbReference type="NCBI Taxonomy" id="670386"/>
    <lineage>
        <taxon>Eukaryota</taxon>
        <taxon>Amoebozoa</taxon>
        <taxon>Evosea</taxon>
        <taxon>Eumycetozoa</taxon>
        <taxon>Dictyostelia</taxon>
        <taxon>Acytosteliales</taxon>
        <taxon>Acytosteliaceae</taxon>
        <taxon>Heterostelium</taxon>
    </lineage>
</organism>
<comment type="caution">
    <text evidence="2">The sequence shown here is derived from an EMBL/GenBank/DDBJ whole genome shotgun (WGS) entry which is preliminary data.</text>
</comment>
<dbReference type="GeneID" id="31361328"/>
<keyword evidence="3" id="KW-1185">Reference proteome</keyword>
<dbReference type="RefSeq" id="XP_020433127.1">
    <property type="nucleotide sequence ID" value="XM_020576715.1"/>
</dbReference>
<proteinExistence type="predicted"/>
<gene>
    <name evidence="2" type="ORF">PPL_05844</name>
</gene>
<dbReference type="Proteomes" id="UP000001396">
    <property type="component" value="Unassembled WGS sequence"/>
</dbReference>
<dbReference type="TCDB" id="1.B.69.1.5">
    <property type="family name" value="the peroxysomal membrane porin 4 (pxmp4) family"/>
</dbReference>
<dbReference type="InParanoid" id="D3BBH6"/>
<feature type="transmembrane region" description="Helical" evidence="1">
    <location>
        <begin position="44"/>
        <end position="67"/>
    </location>
</feature>
<dbReference type="PANTHER" id="PTHR12459">
    <property type="entry name" value="TRANSMEMBRANE PROTEIN 135-RELATED"/>
    <property type="match status" value="1"/>
</dbReference>
<dbReference type="AlphaFoldDB" id="D3BBH6"/>
<dbReference type="EMBL" id="ADBJ01000026">
    <property type="protein sequence ID" value="EFA81009.1"/>
    <property type="molecule type" value="Genomic_DNA"/>
</dbReference>
<dbReference type="InterPro" id="IPR026749">
    <property type="entry name" value="Tmem135"/>
</dbReference>
<dbReference type="PANTHER" id="PTHR12459:SF15">
    <property type="entry name" value="TRANSMEMBRANE PROTEIN 135"/>
    <property type="match status" value="1"/>
</dbReference>
<keyword evidence="1" id="KW-0472">Membrane</keyword>
<evidence type="ECO:0000256" key="1">
    <source>
        <dbReference type="SAM" id="Phobius"/>
    </source>
</evidence>
<reference evidence="2 3" key="1">
    <citation type="journal article" date="2011" name="Genome Res.">
        <title>Phylogeny-wide analysis of social amoeba genomes highlights ancient origins for complex intercellular communication.</title>
        <authorList>
            <person name="Heidel A.J."/>
            <person name="Lawal H.M."/>
            <person name="Felder M."/>
            <person name="Schilde C."/>
            <person name="Helps N.R."/>
            <person name="Tunggal B."/>
            <person name="Rivero F."/>
            <person name="John U."/>
            <person name="Schleicher M."/>
            <person name="Eichinger L."/>
            <person name="Platzer M."/>
            <person name="Noegel A.A."/>
            <person name="Schaap P."/>
            <person name="Gloeckner G."/>
        </authorList>
    </citation>
    <scope>NUCLEOTIDE SEQUENCE [LARGE SCALE GENOMIC DNA]</scope>
    <source>
        <strain evidence="3">ATCC 26659 / Pp 5 / PN500</strain>
    </source>
</reference>
<feature type="transmembrane region" description="Helical" evidence="1">
    <location>
        <begin position="88"/>
        <end position="111"/>
    </location>
</feature>
<feature type="transmembrane region" description="Helical" evidence="1">
    <location>
        <begin position="123"/>
        <end position="145"/>
    </location>
</feature>
<name>D3BBH6_HETP5</name>
<sequence>MSELNQNQQDQHVVEEIKNEEMISTEDTRLCKHRGSCIQSCLKVWARGLLIGYGMRASLALLSGLVMRRLYKNPRKLINQSLLHKDPIGFGLFLAFYTGGFKAINCLLRAIRGKEDGWNSLIAGFFSGAAMMFSKSTEMALYLFARALESVFNAAHKRGLIKSWKHGDSALFCFCTTVMFYAFVWEPKTVRPSYLKFLSKVAGEKRNLAQVTEKIREIYYLSNHLPNPTQ</sequence>